<name>A0ABS3NSC8_9BACI</name>
<proteinExistence type="predicted"/>
<keyword evidence="2" id="KW-1185">Reference proteome</keyword>
<accession>A0ABS3NSC8</accession>
<gene>
    <name evidence="1" type="ORF">J4P90_00955</name>
</gene>
<sequence>MERLIEKVAKVQSNSIVVSNPSGKLAETFPKELNDNSSYKKFLDEADRI</sequence>
<organism evidence="1 2">
    <name type="scientific">Bacillus arachidis</name>
    <dbReference type="NCBI Taxonomy" id="2819290"/>
    <lineage>
        <taxon>Bacteria</taxon>
        <taxon>Bacillati</taxon>
        <taxon>Bacillota</taxon>
        <taxon>Bacilli</taxon>
        <taxon>Bacillales</taxon>
        <taxon>Bacillaceae</taxon>
        <taxon>Bacillus</taxon>
    </lineage>
</organism>
<dbReference type="RefSeq" id="WP_170833690.1">
    <property type="nucleotide sequence ID" value="NZ_JAGDQJ010000004.1"/>
</dbReference>
<protein>
    <submittedName>
        <fullName evidence="1">Uncharacterized protein</fullName>
    </submittedName>
</protein>
<evidence type="ECO:0000313" key="2">
    <source>
        <dbReference type="Proteomes" id="UP000677611"/>
    </source>
</evidence>
<dbReference type="EMBL" id="JAGDQJ010000004">
    <property type="protein sequence ID" value="MBO1623831.1"/>
    <property type="molecule type" value="Genomic_DNA"/>
</dbReference>
<comment type="caution">
    <text evidence="1">The sequence shown here is derived from an EMBL/GenBank/DDBJ whole genome shotgun (WGS) entry which is preliminary data.</text>
</comment>
<evidence type="ECO:0000313" key="1">
    <source>
        <dbReference type="EMBL" id="MBO1623831.1"/>
    </source>
</evidence>
<reference evidence="1 2" key="1">
    <citation type="submission" date="2021-03" db="EMBL/GenBank/DDBJ databases">
        <title>Identification of novel Bacillus strains.</title>
        <authorList>
            <person name="Xiao Z."/>
            <person name="Li Y."/>
            <person name="Shen J."/>
        </authorList>
    </citation>
    <scope>NUCLEOTIDE SEQUENCE [LARGE SCALE GENOMIC DNA]</scope>
    <source>
        <strain evidence="1 2">SY8</strain>
    </source>
</reference>
<dbReference type="Proteomes" id="UP000677611">
    <property type="component" value="Unassembled WGS sequence"/>
</dbReference>